<dbReference type="EMBL" id="JANBPG010000001">
    <property type="protein sequence ID" value="KAJ1902444.1"/>
    <property type="molecule type" value="Genomic_DNA"/>
</dbReference>
<name>A0ACC1IXH2_9FUNG</name>
<accession>A0ACC1IXH2</accession>
<evidence type="ECO:0000313" key="1">
    <source>
        <dbReference type="EMBL" id="KAJ1902444.1"/>
    </source>
</evidence>
<keyword evidence="2" id="KW-1185">Reference proteome</keyword>
<proteinExistence type="predicted"/>
<gene>
    <name evidence="1" type="ORF">LPJ66_000055</name>
</gene>
<reference evidence="1" key="1">
    <citation type="submission" date="2022-07" db="EMBL/GenBank/DDBJ databases">
        <title>Phylogenomic reconstructions and comparative analyses of Kickxellomycotina fungi.</title>
        <authorList>
            <person name="Reynolds N.K."/>
            <person name="Stajich J.E."/>
            <person name="Barry K."/>
            <person name="Grigoriev I.V."/>
            <person name="Crous P."/>
            <person name="Smith M.E."/>
        </authorList>
    </citation>
    <scope>NUCLEOTIDE SEQUENCE</scope>
    <source>
        <strain evidence="1">Benny 63K</strain>
    </source>
</reference>
<sequence>MWHSTFTLLLARYYVVARSHYNMAKQARANMVTPDNLIEYLAQLQSKTHQALWSDPSAHRRASCAASESSHAGSGGRNYEQTIASNDIQSTLETTSINILVSTDSLPGTPVQQKEWSATRGFEMEPQSRLTRWLLSDLFYVAVICTVILLLVICLTLMSTLFTRLKLSNIYYNCFNGVEFLPHIVITGVFAIIIEPIYGVLIWRYQDAYGIRNSLFVALMLGVLFWSSALAWRLVGKLQVRHISAGTIFVGQIVFVHILFIMVPLVKSIKFSRMHKNSIQHAENNSESGDVRLSDASLTIPRDTTRQAFLTAMQTPDDHEKIRHFAKSCFCTEMITFLDVYLAFKCCVFQDMQSRHAARDQELLENANSSVGISPAAPSIIIAKSNIATDDAILHQQSPANRMSNPVSICSCDTPRTKNSGMPVHIWRQKLRKQRTAQDNANIHNPFIGIVDTMKQVYPDKSIDGSTMVVESLRPKLDAIISTFILPNSPLELNIDSHIIDASKSYIKGGQIPYDLIDQAKDQMVELLYSNVYIRFCHS</sequence>
<dbReference type="Proteomes" id="UP001150581">
    <property type="component" value="Unassembled WGS sequence"/>
</dbReference>
<comment type="caution">
    <text evidence="1">The sequence shown here is derived from an EMBL/GenBank/DDBJ whole genome shotgun (WGS) entry which is preliminary data.</text>
</comment>
<protein>
    <submittedName>
        <fullName evidence="1">Uncharacterized protein</fullName>
    </submittedName>
</protein>
<organism evidence="1 2">
    <name type="scientific">Kickxella alabastrina</name>
    <dbReference type="NCBI Taxonomy" id="61397"/>
    <lineage>
        <taxon>Eukaryota</taxon>
        <taxon>Fungi</taxon>
        <taxon>Fungi incertae sedis</taxon>
        <taxon>Zoopagomycota</taxon>
        <taxon>Kickxellomycotina</taxon>
        <taxon>Kickxellomycetes</taxon>
        <taxon>Kickxellales</taxon>
        <taxon>Kickxellaceae</taxon>
        <taxon>Kickxella</taxon>
    </lineage>
</organism>
<evidence type="ECO:0000313" key="2">
    <source>
        <dbReference type="Proteomes" id="UP001150581"/>
    </source>
</evidence>